<dbReference type="Gene3D" id="2.120.10.70">
    <property type="entry name" value="Fucose-specific lectin"/>
    <property type="match status" value="1"/>
</dbReference>
<organism evidence="1 2">
    <name type="scientific">Stachybotrys elegans</name>
    <dbReference type="NCBI Taxonomy" id="80388"/>
    <lineage>
        <taxon>Eukaryota</taxon>
        <taxon>Fungi</taxon>
        <taxon>Dikarya</taxon>
        <taxon>Ascomycota</taxon>
        <taxon>Pezizomycotina</taxon>
        <taxon>Sordariomycetes</taxon>
        <taxon>Hypocreomycetidae</taxon>
        <taxon>Hypocreales</taxon>
        <taxon>Stachybotryaceae</taxon>
        <taxon>Stachybotrys</taxon>
    </lineage>
</organism>
<name>A0A8K0SX31_9HYPO</name>
<evidence type="ECO:0000313" key="1">
    <source>
        <dbReference type="EMBL" id="KAH7320694.1"/>
    </source>
</evidence>
<protein>
    <recommendedName>
        <fullName evidence="3">Fucose-specific lectin</fullName>
    </recommendedName>
</protein>
<comment type="caution">
    <text evidence="1">The sequence shown here is derived from an EMBL/GenBank/DDBJ whole genome shotgun (WGS) entry which is preliminary data.</text>
</comment>
<proteinExistence type="predicted"/>
<gene>
    <name evidence="1" type="ORF">B0I35DRAFT_198813</name>
</gene>
<dbReference type="OrthoDB" id="10553169at2759"/>
<dbReference type="AlphaFoldDB" id="A0A8K0SX31"/>
<evidence type="ECO:0000313" key="2">
    <source>
        <dbReference type="Proteomes" id="UP000813444"/>
    </source>
</evidence>
<dbReference type="EMBL" id="JAGPNK010000005">
    <property type="protein sequence ID" value="KAH7320694.1"/>
    <property type="molecule type" value="Genomic_DNA"/>
</dbReference>
<accession>A0A8K0SX31</accession>
<dbReference type="Proteomes" id="UP000813444">
    <property type="component" value="Unassembled WGS sequence"/>
</dbReference>
<dbReference type="SUPFAM" id="SSF89372">
    <property type="entry name" value="Fucose-specific lectin"/>
    <property type="match status" value="1"/>
</dbReference>
<keyword evidence="2" id="KW-1185">Reference proteome</keyword>
<sequence>MPEHVEEFLKALTANRVGNACYFAYQDEQNLVFEKSLTDGLLSPPTSISAARPNTAATYFADRDEKRYAYFLGPGDVLQGAYYNAGNDKWDVTDLGDSNIVTHGDSKLAASKASGPNEDLALYFQDTSGSLKEIVFDGLGRPGQPRGIPPASPAVGTNLWALKTLEGFVRLFYIGKDSAIHQSVYGDGEWSGECSVLAVFRLALTRLPNQ</sequence>
<reference evidence="1" key="1">
    <citation type="journal article" date="2021" name="Nat. Commun.">
        <title>Genetic determinants of endophytism in the Arabidopsis root mycobiome.</title>
        <authorList>
            <person name="Mesny F."/>
            <person name="Miyauchi S."/>
            <person name="Thiergart T."/>
            <person name="Pickel B."/>
            <person name="Atanasova L."/>
            <person name="Karlsson M."/>
            <person name="Huettel B."/>
            <person name="Barry K.W."/>
            <person name="Haridas S."/>
            <person name="Chen C."/>
            <person name="Bauer D."/>
            <person name="Andreopoulos W."/>
            <person name="Pangilinan J."/>
            <person name="LaButti K."/>
            <person name="Riley R."/>
            <person name="Lipzen A."/>
            <person name="Clum A."/>
            <person name="Drula E."/>
            <person name="Henrissat B."/>
            <person name="Kohler A."/>
            <person name="Grigoriev I.V."/>
            <person name="Martin F.M."/>
            <person name="Hacquard S."/>
        </authorList>
    </citation>
    <scope>NUCLEOTIDE SEQUENCE</scope>
    <source>
        <strain evidence="1">MPI-CAGE-CH-0235</strain>
    </source>
</reference>
<evidence type="ECO:0008006" key="3">
    <source>
        <dbReference type="Google" id="ProtNLM"/>
    </source>
</evidence>